<evidence type="ECO:0000313" key="10">
    <source>
        <dbReference type="Proteomes" id="UP000732377"/>
    </source>
</evidence>
<reference evidence="9" key="1">
    <citation type="submission" date="2017-11" db="EMBL/GenBank/DDBJ databases">
        <title>Three new genomes from thermophilic consortium.</title>
        <authorList>
            <person name="Quaggio R."/>
            <person name="Amgarten D."/>
            <person name="Setubal J.C."/>
        </authorList>
    </citation>
    <scope>NUCLEOTIDE SEQUENCE</scope>
    <source>
        <strain evidence="9">ZCTH01-B2</strain>
    </source>
</reference>
<proteinExistence type="predicted"/>
<evidence type="ECO:0000256" key="3">
    <source>
        <dbReference type="ARBA" id="ARBA00022692"/>
    </source>
</evidence>
<gene>
    <name evidence="9" type="ORF">CWE10_01685</name>
</gene>
<keyword evidence="5 7" id="KW-0472">Membrane</keyword>
<protein>
    <recommendedName>
        <fullName evidence="8">ABC3 transporter permease C-terminal domain-containing protein</fullName>
    </recommendedName>
</protein>
<name>A0A953I0U3_SYMTR</name>
<feature type="transmembrane region" description="Helical" evidence="7">
    <location>
        <begin position="278"/>
        <end position="299"/>
    </location>
</feature>
<evidence type="ECO:0000313" key="9">
    <source>
        <dbReference type="EMBL" id="MBY6274921.1"/>
    </source>
</evidence>
<comment type="subcellular location">
    <subcellularLocation>
        <location evidence="1">Cell membrane</location>
        <topology evidence="1">Multi-pass membrane protein</topology>
    </subcellularLocation>
</comment>
<evidence type="ECO:0000256" key="6">
    <source>
        <dbReference type="SAM" id="MobiDB-lite"/>
    </source>
</evidence>
<feature type="transmembrane region" description="Helical" evidence="7">
    <location>
        <begin position="582"/>
        <end position="610"/>
    </location>
</feature>
<feature type="transmembrane region" description="Helical" evidence="7">
    <location>
        <begin position="138"/>
        <end position="171"/>
    </location>
</feature>
<feature type="transmembrane region" description="Helical" evidence="7">
    <location>
        <begin position="236"/>
        <end position="258"/>
    </location>
</feature>
<feature type="transmembrane region" description="Helical" evidence="7">
    <location>
        <begin position="97"/>
        <end position="117"/>
    </location>
</feature>
<feature type="transmembrane region" description="Helical" evidence="7">
    <location>
        <begin position="678"/>
        <end position="700"/>
    </location>
</feature>
<evidence type="ECO:0000256" key="4">
    <source>
        <dbReference type="ARBA" id="ARBA00022989"/>
    </source>
</evidence>
<dbReference type="InterPro" id="IPR052536">
    <property type="entry name" value="ABC-4_Integral_Memb_Prot"/>
</dbReference>
<feature type="transmembrane region" description="Helical" evidence="7">
    <location>
        <begin position="327"/>
        <end position="350"/>
    </location>
</feature>
<dbReference type="AlphaFoldDB" id="A0A953I0U3"/>
<evidence type="ECO:0000256" key="1">
    <source>
        <dbReference type="ARBA" id="ARBA00004651"/>
    </source>
</evidence>
<keyword evidence="2" id="KW-1003">Cell membrane</keyword>
<dbReference type="Pfam" id="PF02687">
    <property type="entry name" value="FtsX"/>
    <property type="match status" value="1"/>
</dbReference>
<feature type="transmembrane region" description="Helical" evidence="7">
    <location>
        <begin position="191"/>
        <end position="215"/>
    </location>
</feature>
<feature type="transmembrane region" description="Helical" evidence="7">
    <location>
        <begin position="51"/>
        <end position="68"/>
    </location>
</feature>
<keyword evidence="4 7" id="KW-1133">Transmembrane helix</keyword>
<sequence>MAGSSPSWCGRTRRGSASSTGSSASWPSWGVAGTMYAKLAWRNLRRSLRDYAIYFMTLVFAVAIFYIFNSVPDQPAFLSLSESQRRMARAGVEAMEWVSTVMTGVVALLVFYANRVIVRKRSRELGTYLLLGMDQGRLALLLLAETTAIGAAALGAGLALGVALSQAFGLLVEQVLRVTAAPRGVVYSPRAALWTLLLYGLMFLVVALWQAAAVYRQRLIELITGSRRNEEVPVRSRSLAAGAGLLSAATLGTAYWLADRVSRTTGLDPTDPRVPVGIALGVAGTYLLFLALAGLLTGIRRRARGWLARGLNLFLYRQVTSKINTHALMLATISLMLTFTICAMSTGLGLGSAVRKGIEDSVPFRYMVTSSDPHQEYAGLRALFAAHGVPDEQVVEFVLVYTDLRGADLMLPEDADRLRDDPEAGYAAWLQVRAVAASAYRGLRALKGHPDVSVPADGYLVHVRADGYPAATAAVEALARALAAGHGVELAGHTLRPAARQVFTEPFGGGLVGIGPLLVVPDAALEALLAGGETLAERLLVAEPPGAEPDGLAEAAAEWAAAQWLEDGWISFSSQAETMGTLYLIEGILVFLSFYVGIMFILISATLLALQQVTDVLEHRQRFAVLSKLGCDDAMLGRLIARQVGLYFLTPVLVALLHSGVALVALNRALVREAAYDTVGPAALVTAGIFAAVYGTYYLLSVRSCRSLYRPEAAA</sequence>
<dbReference type="PANTHER" id="PTHR46795:SF3">
    <property type="entry name" value="ABC TRANSPORTER PERMEASE"/>
    <property type="match status" value="1"/>
</dbReference>
<evidence type="ECO:0000259" key="8">
    <source>
        <dbReference type="Pfam" id="PF02687"/>
    </source>
</evidence>
<dbReference type="Proteomes" id="UP000732377">
    <property type="component" value="Unassembled WGS sequence"/>
</dbReference>
<dbReference type="PANTHER" id="PTHR46795">
    <property type="entry name" value="ABC TRANSPORTER PERMEASE-RELATED-RELATED"/>
    <property type="match status" value="1"/>
</dbReference>
<comment type="caution">
    <text evidence="9">The sequence shown here is derived from an EMBL/GenBank/DDBJ whole genome shotgun (WGS) entry which is preliminary data.</text>
</comment>
<evidence type="ECO:0000256" key="7">
    <source>
        <dbReference type="SAM" id="Phobius"/>
    </source>
</evidence>
<accession>A0A953I0U3</accession>
<dbReference type="EMBL" id="PIUK01000007">
    <property type="protein sequence ID" value="MBY6274921.1"/>
    <property type="molecule type" value="Genomic_DNA"/>
</dbReference>
<evidence type="ECO:0000256" key="5">
    <source>
        <dbReference type="ARBA" id="ARBA00023136"/>
    </source>
</evidence>
<feature type="domain" description="ABC3 transporter permease C-terminal" evidence="8">
    <location>
        <begin position="98"/>
        <end position="215"/>
    </location>
</feature>
<keyword evidence="3 7" id="KW-0812">Transmembrane</keyword>
<dbReference type="InterPro" id="IPR003838">
    <property type="entry name" value="ABC3_permease_C"/>
</dbReference>
<feature type="region of interest" description="Disordered" evidence="6">
    <location>
        <begin position="1"/>
        <end position="25"/>
    </location>
</feature>
<organism evidence="9 10">
    <name type="scientific">Symbiobacterium thermophilum</name>
    <dbReference type="NCBI Taxonomy" id="2734"/>
    <lineage>
        <taxon>Bacteria</taxon>
        <taxon>Bacillati</taxon>
        <taxon>Bacillota</taxon>
        <taxon>Clostridia</taxon>
        <taxon>Eubacteriales</taxon>
        <taxon>Symbiobacteriaceae</taxon>
        <taxon>Symbiobacterium</taxon>
    </lineage>
</organism>
<evidence type="ECO:0000256" key="2">
    <source>
        <dbReference type="ARBA" id="ARBA00022475"/>
    </source>
</evidence>
<feature type="compositionally biased region" description="Low complexity" evidence="6">
    <location>
        <begin position="15"/>
        <end position="25"/>
    </location>
</feature>
<feature type="transmembrane region" description="Helical" evidence="7">
    <location>
        <begin position="644"/>
        <end position="666"/>
    </location>
</feature>
<dbReference type="GO" id="GO:0005886">
    <property type="term" value="C:plasma membrane"/>
    <property type="evidence" value="ECO:0007669"/>
    <property type="project" value="UniProtKB-SubCell"/>
</dbReference>